<name>A0A2A2D659_9ACTN</name>
<accession>A0A2A2D659</accession>
<dbReference type="RefSeq" id="WP_095581599.1">
    <property type="nucleotide sequence ID" value="NZ_JAJQQQ010000026.1"/>
</dbReference>
<dbReference type="EMBL" id="NSJV01000307">
    <property type="protein sequence ID" value="PAU47968.1"/>
    <property type="molecule type" value="Genomic_DNA"/>
</dbReference>
<dbReference type="AlphaFoldDB" id="A0A2A2D659"/>
<reference evidence="1 2" key="1">
    <citation type="submission" date="2017-08" db="EMBL/GenBank/DDBJ databases">
        <title>Genome sequence of Streptomyces albireticuli NRRL B-1670.</title>
        <authorList>
            <person name="Graham D.E."/>
            <person name="Mahan K.M."/>
            <person name="Klingeman D.M."/>
            <person name="Hettich R.L."/>
            <person name="Parry R.J."/>
            <person name="Spain J.C."/>
        </authorList>
    </citation>
    <scope>NUCLEOTIDE SEQUENCE [LARGE SCALE GENOMIC DNA]</scope>
    <source>
        <strain evidence="1 2">NRRL B-1670</strain>
    </source>
</reference>
<evidence type="ECO:0000313" key="2">
    <source>
        <dbReference type="Proteomes" id="UP000218944"/>
    </source>
</evidence>
<keyword evidence="2" id="KW-1185">Reference proteome</keyword>
<proteinExistence type="predicted"/>
<evidence type="ECO:0000313" key="1">
    <source>
        <dbReference type="EMBL" id="PAU47968.1"/>
    </source>
</evidence>
<protein>
    <submittedName>
        <fullName evidence="1">Uncharacterized protein</fullName>
    </submittedName>
</protein>
<gene>
    <name evidence="1" type="ORF">CK936_15780</name>
</gene>
<comment type="caution">
    <text evidence="1">The sequence shown here is derived from an EMBL/GenBank/DDBJ whole genome shotgun (WGS) entry which is preliminary data.</text>
</comment>
<dbReference type="Proteomes" id="UP000218944">
    <property type="component" value="Unassembled WGS sequence"/>
</dbReference>
<organism evidence="1 2">
    <name type="scientific">Streptomyces albireticuli</name>
    <dbReference type="NCBI Taxonomy" id="1940"/>
    <lineage>
        <taxon>Bacteria</taxon>
        <taxon>Bacillati</taxon>
        <taxon>Actinomycetota</taxon>
        <taxon>Actinomycetes</taxon>
        <taxon>Kitasatosporales</taxon>
        <taxon>Streptomycetaceae</taxon>
        <taxon>Streptomyces</taxon>
    </lineage>
</organism>
<sequence>MNRPARRTERPAEEDGTGGVVEVRLIGPDGAVRRFVAALQDAAGTSGAGSVSYRPSRYGTGTRAYLSVALPEQ</sequence>